<dbReference type="GO" id="GO:0016491">
    <property type="term" value="F:oxidoreductase activity"/>
    <property type="evidence" value="ECO:0007669"/>
    <property type="project" value="UniProtKB-ARBA"/>
</dbReference>
<dbReference type="RefSeq" id="WP_008810271.1">
    <property type="nucleotide sequence ID" value="NZ_CAJUON010000002.1"/>
</dbReference>
<keyword evidence="1" id="KW-0285">Flavoprotein</keyword>
<dbReference type="InterPro" id="IPR009051">
    <property type="entry name" value="Helical_ferredxn"/>
</dbReference>
<name>A0A6I3S6Y9_9BURK</name>
<dbReference type="Pfam" id="PF01565">
    <property type="entry name" value="FAD_binding_4"/>
    <property type="match status" value="1"/>
</dbReference>
<comment type="caution">
    <text evidence="5">The sequence shown here is derived from an EMBL/GenBank/DDBJ whole genome shotgun (WGS) entry which is preliminary data.</text>
</comment>
<keyword evidence="2" id="KW-0274">FAD</keyword>
<feature type="domain" description="FAD-binding PCMH-type" evidence="4">
    <location>
        <begin position="170"/>
        <end position="407"/>
    </location>
</feature>
<dbReference type="Gene3D" id="1.10.1060.10">
    <property type="entry name" value="Alpha-helical ferredoxin"/>
    <property type="match status" value="1"/>
</dbReference>
<dbReference type="Pfam" id="PF02913">
    <property type="entry name" value="FAD-oxidase_C"/>
    <property type="match status" value="2"/>
</dbReference>
<evidence type="ECO:0000259" key="4">
    <source>
        <dbReference type="PROSITE" id="PS51387"/>
    </source>
</evidence>
<gene>
    <name evidence="5" type="ORF">GMD42_02670</name>
</gene>
<dbReference type="PANTHER" id="PTHR42934">
    <property type="entry name" value="GLYCOLATE OXIDASE SUBUNIT GLCD"/>
    <property type="match status" value="1"/>
</dbReference>
<dbReference type="PROSITE" id="PS51379">
    <property type="entry name" value="4FE4S_FER_2"/>
    <property type="match status" value="1"/>
</dbReference>
<dbReference type="InterPro" id="IPR022153">
    <property type="entry name" value="DUF3683"/>
</dbReference>
<accession>A0A6I3S6Y9</accession>
<sequence>MAEKIELQNRLREIPYNYTSFADKDIVTRLLGKEAWQLLNELRVSGKPGRSARMLYEVLGDVWVIQRNPYLQEDMLFNKKRRDLLIEALYHRINSIREQLPTLDEVSARKVAALMETALVMIEKFKGSFERSWDLRRLVLKKLKKHTRADNIRFDGFSRSSHVTDATDWRVEYPFVVIYPDSEDEVPGIVKALIDLDFVIIPRGGGTGYTGGAVPLHSRSAVINTEKLNRISDVEMRKLEGLDKEVATIEAGAGSVNKKVAEKAASEGWVFSVDPNSNYACTIGGNIAENAGGKKAVLWGTTVDNVYWYRMVDPDGNWLEVTRVNHNLGKIHLQEDVVFEAVWKQGNKSPEKAPIIRKKTFRLKGPKFRTPGLGKDVTNKYLGGLPGLQKEGCDGIITSARFILHKMPACTQTVCLEFYGAAGNAGPAIYQISQLFDSHPEGVMLAGLEHLDDRYLHAINYAPKSGRGIYPKMVIVGDIIGNDDATISKYIEEVKKIAIAGNGDTFVAKTPEARHQYWAERSKTSAISKHTNAFKLNEDVVIPLDKIGEYTDACELFNICCSIRNKLEMLNAVATYLGGPIKLGKLAVSSEGYTEKELLAQKLPLAMALLRKVHDEWEYVLNHLHTPAKEALEALEQLGRRCESKLPENLDDLTLLDLVQNHYLRISWKKEVLRELNDIYAGDAFEAVRSEIVKIHDRVLRGRVFIALHMHAGDGNVHTNIPVNSDNVEMIKTANEGVAYVMEVAKKLGGAISGEHGIGMTKISFVEPGQFDEFYRYLDEVDPHGRFNRGKLRPEANLSIAYTPSFNLLGHESLIMQKSEAKQIADEIKTCLRCGKCKPVCTTHVPNANLLYSPRNKVIATSLLLEAFLYEEQTRRGVSLKHFTEFGDVSDHCTICQKCQKPCPVKIDFGHVTMLMRDMLHGQGKERFDPAKAAGLKFLELENPLAVRAMRKGMVEYGFKAQRIAADALKFTAAKSLKHPGFSTGRPTLREEVIHLVNRKLPEDKVHTTARRLLDIEESTYIPVIKNKEIASPKSGRESVFYFPGCGNEKLFSQVSIAVLGMLYDMGVQVVLPPGYRCCGHPQKGNGLSKKGDDIVTRNRVLFHRVANTLNYADISTVLVSCGTCLHQLREYNFESIFPGCRVMDIHDYLAEKGISVNGAYNTRYIYHDPCHTPLKEGVPIETVNRLIHPKDGSKVELSERCCGESGTFAVSRPDIASQVRTAKELSLNQAAEKLKTDRFSGKIKVLTACPGCLQGMNRYSEATHTTAEFLVVEMMRSKYGDNWLYETVNKLKDGGIEKVLL</sequence>
<dbReference type="Pfam" id="PF12447">
    <property type="entry name" value="DUF3683"/>
    <property type="match status" value="1"/>
</dbReference>
<dbReference type="Pfam" id="PF13183">
    <property type="entry name" value="Fer4_8"/>
    <property type="match status" value="1"/>
</dbReference>
<protein>
    <submittedName>
        <fullName evidence="5">DUF3683 domain-containing protein</fullName>
    </submittedName>
</protein>
<dbReference type="InterPro" id="IPR016164">
    <property type="entry name" value="FAD-linked_Oxase-like_C"/>
</dbReference>
<evidence type="ECO:0000313" key="5">
    <source>
        <dbReference type="EMBL" id="MTU42542.1"/>
    </source>
</evidence>
<dbReference type="InterPro" id="IPR036318">
    <property type="entry name" value="FAD-bd_PCMH-like_sf"/>
</dbReference>
<dbReference type="GO" id="GO:0051536">
    <property type="term" value="F:iron-sulfur cluster binding"/>
    <property type="evidence" value="ECO:0007669"/>
    <property type="project" value="InterPro"/>
</dbReference>
<dbReference type="EMBL" id="WNCL01000005">
    <property type="protein sequence ID" value="MTU42542.1"/>
    <property type="molecule type" value="Genomic_DNA"/>
</dbReference>
<feature type="domain" description="4Fe-4S ferredoxin-type" evidence="3">
    <location>
        <begin position="821"/>
        <end position="851"/>
    </location>
</feature>
<dbReference type="GeneID" id="43347869"/>
<evidence type="ECO:0000256" key="1">
    <source>
        <dbReference type="ARBA" id="ARBA00022630"/>
    </source>
</evidence>
<dbReference type="Pfam" id="PF02754">
    <property type="entry name" value="CCG"/>
    <property type="match status" value="2"/>
</dbReference>
<dbReference type="SUPFAM" id="SSF56176">
    <property type="entry name" value="FAD-binding/transporter-associated domain-like"/>
    <property type="match status" value="1"/>
</dbReference>
<dbReference type="InterPro" id="IPR017896">
    <property type="entry name" value="4Fe4S_Fe-S-bd"/>
</dbReference>
<dbReference type="InterPro" id="IPR016169">
    <property type="entry name" value="FAD-bd_PCMH_sub2"/>
</dbReference>
<dbReference type="Gene3D" id="3.30.465.10">
    <property type="match status" value="1"/>
</dbReference>
<dbReference type="InterPro" id="IPR021817">
    <property type="entry name" value="DUF3400"/>
</dbReference>
<dbReference type="PANTHER" id="PTHR42934:SF2">
    <property type="entry name" value="GLYCOLATE OXIDASE SUBUNIT GLCD"/>
    <property type="match status" value="1"/>
</dbReference>
<organism evidence="5 6">
    <name type="scientific">Parasutterella excrementihominis</name>
    <dbReference type="NCBI Taxonomy" id="487175"/>
    <lineage>
        <taxon>Bacteria</taxon>
        <taxon>Pseudomonadati</taxon>
        <taxon>Pseudomonadota</taxon>
        <taxon>Betaproteobacteria</taxon>
        <taxon>Burkholderiales</taxon>
        <taxon>Sutterellaceae</taxon>
        <taxon>Parasutterella</taxon>
    </lineage>
</organism>
<dbReference type="InterPro" id="IPR051914">
    <property type="entry name" value="FAD-linked_OxidoTrans_Type4"/>
</dbReference>
<dbReference type="Gene3D" id="3.30.70.2740">
    <property type="match status" value="1"/>
</dbReference>
<dbReference type="InterPro" id="IPR004113">
    <property type="entry name" value="FAD-bd_oxidored_4_C"/>
</dbReference>
<dbReference type="PROSITE" id="PS51387">
    <property type="entry name" value="FAD_PCMH"/>
    <property type="match status" value="1"/>
</dbReference>
<evidence type="ECO:0000313" key="6">
    <source>
        <dbReference type="Proteomes" id="UP000462362"/>
    </source>
</evidence>
<dbReference type="Proteomes" id="UP000462362">
    <property type="component" value="Unassembled WGS sequence"/>
</dbReference>
<dbReference type="InterPro" id="IPR016166">
    <property type="entry name" value="FAD-bd_PCMH"/>
</dbReference>
<proteinExistence type="predicted"/>
<dbReference type="InterPro" id="IPR006094">
    <property type="entry name" value="Oxid_FAD_bind_N"/>
</dbReference>
<dbReference type="SUPFAM" id="SSF55103">
    <property type="entry name" value="FAD-linked oxidases, C-terminal domain"/>
    <property type="match status" value="1"/>
</dbReference>
<evidence type="ECO:0000256" key="2">
    <source>
        <dbReference type="ARBA" id="ARBA00022827"/>
    </source>
</evidence>
<dbReference type="Pfam" id="PF11880">
    <property type="entry name" value="DUF3400"/>
    <property type="match status" value="1"/>
</dbReference>
<reference evidence="5 6" key="1">
    <citation type="journal article" date="2019" name="Nat. Med.">
        <title>A library of human gut bacterial isolates paired with longitudinal multiomics data enables mechanistic microbiome research.</title>
        <authorList>
            <person name="Poyet M."/>
            <person name="Groussin M."/>
            <person name="Gibbons S.M."/>
            <person name="Avila-Pacheco J."/>
            <person name="Jiang X."/>
            <person name="Kearney S.M."/>
            <person name="Perrotta A.R."/>
            <person name="Berdy B."/>
            <person name="Zhao S."/>
            <person name="Lieberman T.D."/>
            <person name="Swanson P.K."/>
            <person name="Smith M."/>
            <person name="Roesemann S."/>
            <person name="Alexander J.E."/>
            <person name="Rich S.A."/>
            <person name="Livny J."/>
            <person name="Vlamakis H."/>
            <person name="Clish C."/>
            <person name="Bullock K."/>
            <person name="Deik A."/>
            <person name="Scott J."/>
            <person name="Pierce K.A."/>
            <person name="Xavier R.J."/>
            <person name="Alm E.J."/>
        </authorList>
    </citation>
    <scope>NUCLEOTIDE SEQUENCE [LARGE SCALE GENOMIC DNA]</scope>
    <source>
        <strain evidence="5 6">BIOML-A2</strain>
    </source>
</reference>
<dbReference type="GO" id="GO:0071949">
    <property type="term" value="F:FAD binding"/>
    <property type="evidence" value="ECO:0007669"/>
    <property type="project" value="InterPro"/>
</dbReference>
<dbReference type="SUPFAM" id="SSF46548">
    <property type="entry name" value="alpha-helical ferredoxin"/>
    <property type="match status" value="1"/>
</dbReference>
<dbReference type="InterPro" id="IPR004017">
    <property type="entry name" value="Cys_rich_dom"/>
</dbReference>
<evidence type="ECO:0000259" key="3">
    <source>
        <dbReference type="PROSITE" id="PS51379"/>
    </source>
</evidence>